<dbReference type="PATRIC" id="fig|1666911.3.peg.3503"/>
<proteinExistence type="predicted"/>
<dbReference type="EMBL" id="LJZR01000003">
    <property type="protein sequence ID" value="KPQ36952.1"/>
    <property type="molecule type" value="Genomic_DNA"/>
</dbReference>
<dbReference type="AlphaFoldDB" id="A0A0P7Z1T1"/>
<dbReference type="STRING" id="1666911.HLUCCA11_03285"/>
<reference evidence="2 3" key="1">
    <citation type="submission" date="2015-09" db="EMBL/GenBank/DDBJ databases">
        <title>Identification and resolution of microdiversity through metagenomic sequencing of parallel consortia.</title>
        <authorList>
            <person name="Nelson W.C."/>
            <person name="Romine M.F."/>
            <person name="Lindemann S.R."/>
        </authorList>
    </citation>
    <scope>NUCLEOTIDE SEQUENCE [LARGE SCALE GENOMIC DNA]</scope>
    <source>
        <strain evidence="2">Ana</strain>
    </source>
</reference>
<evidence type="ECO:0000313" key="2">
    <source>
        <dbReference type="EMBL" id="KPQ36952.1"/>
    </source>
</evidence>
<dbReference type="Proteomes" id="UP000050465">
    <property type="component" value="Unassembled WGS sequence"/>
</dbReference>
<evidence type="ECO:0000259" key="1">
    <source>
        <dbReference type="Pfam" id="PF10592"/>
    </source>
</evidence>
<dbReference type="Pfam" id="PF10592">
    <property type="entry name" value="AIPR"/>
    <property type="match status" value="1"/>
</dbReference>
<evidence type="ECO:0000313" key="3">
    <source>
        <dbReference type="Proteomes" id="UP000050465"/>
    </source>
</evidence>
<protein>
    <submittedName>
        <fullName evidence="2">AIPR protein</fullName>
    </submittedName>
</protein>
<gene>
    <name evidence="2" type="ORF">HLUCCA11_03285</name>
</gene>
<organism evidence="2 3">
    <name type="scientific">Phormidesmis priestleyi Ana</name>
    <dbReference type="NCBI Taxonomy" id="1666911"/>
    <lineage>
        <taxon>Bacteria</taxon>
        <taxon>Bacillati</taxon>
        <taxon>Cyanobacteriota</taxon>
        <taxon>Cyanophyceae</taxon>
        <taxon>Leptolyngbyales</taxon>
        <taxon>Leptolyngbyaceae</taxon>
        <taxon>Phormidesmis</taxon>
    </lineage>
</organism>
<name>A0A0P7Z1T1_9CYAN</name>
<dbReference type="InterPro" id="IPR018891">
    <property type="entry name" value="AIPR_C"/>
</dbReference>
<feature type="domain" description="Abortive phage infection protein C-terminal" evidence="1">
    <location>
        <begin position="273"/>
        <end position="518"/>
    </location>
</feature>
<comment type="caution">
    <text evidence="2">The sequence shown here is derived from an EMBL/GenBank/DDBJ whole genome shotgun (WGS) entry which is preliminary data.</text>
</comment>
<sequence length="574" mass="66719">MPNINDFKLVAKKSEKYADILLNDSNCGQKVKEPKKRERLGFYLFILENVCGIRDIFDLRDLVTDTEFNQLVLGETKKDDCGIDAIHINEEDFSINLFNFKYREKFNPGKAQCLNEAFISAKFVNALTTEQTDNLEGKIKEFAISIIEKLNSNDEWKLHLYVVSNENIELKKSNEDIKRLEQAYGLEVKAVGLVQISQYMSIRPEPINAELMLDTDAIMSFSEDPISSSKSYIIRLPINEIIRITCNSEEMRNQYNMENVQDLRDIELDYSVLFDNVRGFVARSKYNKNISTTLKKEPSKFFMYNNGLTLIAEDIEAINTNANKKIKLKLKSFQVINGGQTLRTIHKFHKFDEGNIDEYLSNSQILVRIFKTTNDKVLNNKIAEYTNSQNSISSVDLKSLRPEQMHLEQYLREYEVAYSRKTGDTGLTDDRTYKYQISMERFGQVLYSLKGNPHKASSRKKQIFDKHYDEIFGEEVLVVEDSPGQIKKYFELTSLYETKQKKHGYVVIDQKIFYILYLHYKTNRDGEELIDRFEEALKEYSSTAKEPMTDARILVQAGFKKSVDEKFLINTVDQ</sequence>
<accession>A0A0P7Z1T1</accession>